<accession>A0A163G7C4</accession>
<keyword evidence="1" id="KW-0812">Transmembrane</keyword>
<dbReference type="AlphaFoldDB" id="A0A163G7C4"/>
<organism evidence="3 4">
    <name type="scientific">Bhargavaea cecembensis</name>
    <dbReference type="NCBI Taxonomy" id="394098"/>
    <lineage>
        <taxon>Bacteria</taxon>
        <taxon>Bacillati</taxon>
        <taxon>Bacillota</taxon>
        <taxon>Bacilli</taxon>
        <taxon>Bacillales</taxon>
        <taxon>Caryophanaceae</taxon>
        <taxon>Bhargavaea</taxon>
    </lineage>
</organism>
<proteinExistence type="predicted"/>
<feature type="domain" description="DUF5658" evidence="2">
    <location>
        <begin position="11"/>
        <end position="98"/>
    </location>
</feature>
<keyword evidence="1" id="KW-0472">Membrane</keyword>
<feature type="transmembrane region" description="Helical" evidence="1">
    <location>
        <begin position="12"/>
        <end position="33"/>
    </location>
</feature>
<evidence type="ECO:0000256" key="1">
    <source>
        <dbReference type="SAM" id="Phobius"/>
    </source>
</evidence>
<comment type="caution">
    <text evidence="3">The sequence shown here is derived from an EMBL/GenBank/DDBJ whole genome shotgun (WGS) entry which is preliminary data.</text>
</comment>
<evidence type="ECO:0000259" key="2">
    <source>
        <dbReference type="Pfam" id="PF18902"/>
    </source>
</evidence>
<evidence type="ECO:0000313" key="4">
    <source>
        <dbReference type="Proteomes" id="UP000076490"/>
    </source>
</evidence>
<feature type="transmembrane region" description="Helical" evidence="1">
    <location>
        <begin position="49"/>
        <end position="70"/>
    </location>
</feature>
<reference evidence="3 4" key="1">
    <citation type="submission" date="2016-01" db="EMBL/GenBank/DDBJ databases">
        <title>Whole genome sequencing of Bhargavaea cecembensis T14.</title>
        <authorList>
            <person name="Hong K.W."/>
        </authorList>
    </citation>
    <scope>NUCLEOTIDE SEQUENCE [LARGE SCALE GENOMIC DNA]</scope>
    <source>
        <strain evidence="3 4">T14</strain>
    </source>
</reference>
<dbReference type="Pfam" id="PF18902">
    <property type="entry name" value="DUF5658"/>
    <property type="match status" value="1"/>
</dbReference>
<feature type="transmembrane region" description="Helical" evidence="1">
    <location>
        <begin position="77"/>
        <end position="99"/>
    </location>
</feature>
<dbReference type="InterPro" id="IPR043717">
    <property type="entry name" value="DUF5658"/>
</dbReference>
<sequence length="100" mass="10912">MKTDTLLHPSILLLLLSVADTYLTLTGIAGGYIREANPLMDALLKVEPAYFFAVKLALPAILVVLSHAIGESRPVRILMNGALTVYVTVFLLHAVWILLI</sequence>
<name>A0A163G7C4_9BACL</name>
<gene>
    <name evidence="3" type="ORF">AV656_00775</name>
</gene>
<keyword evidence="1" id="KW-1133">Transmembrane helix</keyword>
<dbReference type="OrthoDB" id="2084666at2"/>
<evidence type="ECO:0000313" key="3">
    <source>
        <dbReference type="EMBL" id="KZE39856.1"/>
    </source>
</evidence>
<dbReference type="RefSeq" id="WP_063177870.1">
    <property type="nucleotide sequence ID" value="NZ_LQNT01000001.1"/>
</dbReference>
<dbReference type="Proteomes" id="UP000076490">
    <property type="component" value="Unassembled WGS sequence"/>
</dbReference>
<protein>
    <recommendedName>
        <fullName evidence="2">DUF5658 domain-containing protein</fullName>
    </recommendedName>
</protein>
<dbReference type="EMBL" id="LQNT01000001">
    <property type="protein sequence ID" value="KZE39856.1"/>
    <property type="molecule type" value="Genomic_DNA"/>
</dbReference>